<name>A0A820AJW4_9BILA</name>
<keyword evidence="1" id="KW-0812">Transmembrane</keyword>
<comment type="caution">
    <text evidence="2">The sequence shown here is derived from an EMBL/GenBank/DDBJ whole genome shotgun (WGS) entry which is preliminary data.</text>
</comment>
<feature type="transmembrane region" description="Helical" evidence="1">
    <location>
        <begin position="21"/>
        <end position="47"/>
    </location>
</feature>
<evidence type="ECO:0000313" key="3">
    <source>
        <dbReference type="Proteomes" id="UP000663844"/>
    </source>
</evidence>
<protein>
    <submittedName>
        <fullName evidence="2">Uncharacterized protein</fullName>
    </submittedName>
</protein>
<dbReference type="SUPFAM" id="SSF117281">
    <property type="entry name" value="Kelch motif"/>
    <property type="match status" value="1"/>
</dbReference>
<organism evidence="2 3">
    <name type="scientific">Adineta steineri</name>
    <dbReference type="NCBI Taxonomy" id="433720"/>
    <lineage>
        <taxon>Eukaryota</taxon>
        <taxon>Metazoa</taxon>
        <taxon>Spiralia</taxon>
        <taxon>Gnathifera</taxon>
        <taxon>Rotifera</taxon>
        <taxon>Eurotatoria</taxon>
        <taxon>Bdelloidea</taxon>
        <taxon>Adinetida</taxon>
        <taxon>Adinetidae</taxon>
        <taxon>Adineta</taxon>
    </lineage>
</organism>
<accession>A0A820AJW4</accession>
<evidence type="ECO:0000256" key="1">
    <source>
        <dbReference type="SAM" id="Phobius"/>
    </source>
</evidence>
<dbReference type="InterPro" id="IPR015915">
    <property type="entry name" value="Kelch-typ_b-propeller"/>
</dbReference>
<dbReference type="EMBL" id="CAJOAZ010008429">
    <property type="protein sequence ID" value="CAF4184432.1"/>
    <property type="molecule type" value="Genomic_DNA"/>
</dbReference>
<gene>
    <name evidence="2" type="ORF">OXD698_LOCUS39923</name>
</gene>
<feature type="non-terminal residue" evidence="2">
    <location>
        <position position="243"/>
    </location>
</feature>
<reference evidence="2" key="1">
    <citation type="submission" date="2021-02" db="EMBL/GenBank/DDBJ databases">
        <authorList>
            <person name="Nowell W R."/>
        </authorList>
    </citation>
    <scope>NUCLEOTIDE SEQUENCE</scope>
</reference>
<proteinExistence type="predicted"/>
<keyword evidence="1" id="KW-1133">Transmembrane helix</keyword>
<sequence>MDNSSLGLVMHDRNYGRHKCLHWRWIIVLCICLFNAIISVIILYLLLKCGLCIPRESNINAATTLTTTTIVPTIEIIPTTTIVPVADIIRTTAEEIPDAIVLVEIEIVPEIKEIIPTTTRVPGIEEVFSTTMVPEIEIVHTTTIVPEIEEVYTTTIVPEIEEVFTTTIVPPIVIEPTTDIVLTTTVPIQQSKWFNSGSMIYARNGHTASVLKDGKVLITAGLYNDYPLNSSELYDPSTESWKL</sequence>
<keyword evidence="1" id="KW-0472">Membrane</keyword>
<dbReference type="AlphaFoldDB" id="A0A820AJW4"/>
<dbReference type="InterPro" id="IPR037293">
    <property type="entry name" value="Gal_Oxidase_central_sf"/>
</dbReference>
<dbReference type="Proteomes" id="UP000663844">
    <property type="component" value="Unassembled WGS sequence"/>
</dbReference>
<dbReference type="Gene3D" id="2.130.10.80">
    <property type="entry name" value="Galactose oxidase/kelch, beta-propeller"/>
    <property type="match status" value="1"/>
</dbReference>
<evidence type="ECO:0000313" key="2">
    <source>
        <dbReference type="EMBL" id="CAF4184432.1"/>
    </source>
</evidence>